<dbReference type="Gene3D" id="3.90.215.10">
    <property type="entry name" value="Gamma Fibrinogen, chain A, domain 1"/>
    <property type="match status" value="1"/>
</dbReference>
<dbReference type="GO" id="GO:0030674">
    <property type="term" value="F:protein-macromolecule adaptor activity"/>
    <property type="evidence" value="ECO:0007669"/>
    <property type="project" value="TreeGrafter"/>
</dbReference>
<evidence type="ECO:0000256" key="4">
    <source>
        <dbReference type="ARBA" id="ARBA00023054"/>
    </source>
</evidence>
<evidence type="ECO:0000256" key="1">
    <source>
        <dbReference type="ARBA" id="ARBA00004613"/>
    </source>
</evidence>
<keyword evidence="9" id="KW-1185">Reference proteome</keyword>
<dbReference type="PROSITE" id="PS51406">
    <property type="entry name" value="FIBRINOGEN_C_2"/>
    <property type="match status" value="1"/>
</dbReference>
<evidence type="ECO:0000259" key="7">
    <source>
        <dbReference type="PROSITE" id="PS51406"/>
    </source>
</evidence>
<evidence type="ECO:0000256" key="2">
    <source>
        <dbReference type="ARBA" id="ARBA00022525"/>
    </source>
</evidence>
<dbReference type="EMBL" id="BGPR01099257">
    <property type="protein sequence ID" value="GBM52053.1"/>
    <property type="molecule type" value="Genomic_DNA"/>
</dbReference>
<keyword evidence="5" id="KW-1015">Disulfide bond</keyword>
<dbReference type="Proteomes" id="UP000499080">
    <property type="component" value="Unassembled WGS sequence"/>
</dbReference>
<evidence type="ECO:0000313" key="8">
    <source>
        <dbReference type="EMBL" id="GBM52053.1"/>
    </source>
</evidence>
<accession>A0A4Y2GEN0</accession>
<sequence length="120" mass="13710">MPLQRRGILLSASGIHATPKRGYFILGVRLNVHKFNFHSESRVESRFEPGKLLCLMRSKPIEKDDKIVKDGKHKDCSDILASGRNKSGIYTIWTEESSITRKQLRVYCDMETDDGGWTVI</sequence>
<dbReference type="GO" id="GO:0005201">
    <property type="term" value="F:extracellular matrix structural constituent"/>
    <property type="evidence" value="ECO:0007669"/>
    <property type="project" value="TreeGrafter"/>
</dbReference>
<keyword evidence="2" id="KW-0964">Secreted</keyword>
<evidence type="ECO:0000256" key="5">
    <source>
        <dbReference type="ARBA" id="ARBA00023157"/>
    </source>
</evidence>
<name>A0A4Y2GEN0_ARAVE</name>
<reference evidence="8 9" key="1">
    <citation type="journal article" date="2019" name="Sci. Rep.">
        <title>Orb-weaving spider Araneus ventricosus genome elucidates the spidroin gene catalogue.</title>
        <authorList>
            <person name="Kono N."/>
            <person name="Nakamura H."/>
            <person name="Ohtoshi R."/>
            <person name="Moran D.A.P."/>
            <person name="Shinohara A."/>
            <person name="Yoshida Y."/>
            <person name="Fujiwara M."/>
            <person name="Mori M."/>
            <person name="Tomita M."/>
            <person name="Arakawa K."/>
        </authorList>
    </citation>
    <scope>NUCLEOTIDE SEQUENCE [LARGE SCALE GENOMIC DNA]</scope>
</reference>
<dbReference type="GO" id="GO:0005577">
    <property type="term" value="C:fibrinogen complex"/>
    <property type="evidence" value="ECO:0007669"/>
    <property type="project" value="TreeGrafter"/>
</dbReference>
<dbReference type="SUPFAM" id="SSF56496">
    <property type="entry name" value="Fibrinogen C-terminal domain-like"/>
    <property type="match status" value="1"/>
</dbReference>
<keyword evidence="3" id="KW-0732">Signal</keyword>
<evidence type="ECO:0000256" key="3">
    <source>
        <dbReference type="ARBA" id="ARBA00022729"/>
    </source>
</evidence>
<feature type="domain" description="Fibrinogen C-terminal" evidence="7">
    <location>
        <begin position="67"/>
        <end position="120"/>
    </location>
</feature>
<gene>
    <name evidence="8" type="ORF">AVEN_158143_1</name>
</gene>
<proteinExistence type="predicted"/>
<dbReference type="Pfam" id="PF00147">
    <property type="entry name" value="Fibrinogen_C"/>
    <property type="match status" value="1"/>
</dbReference>
<dbReference type="NCBIfam" id="NF040941">
    <property type="entry name" value="GGGWT_bact"/>
    <property type="match status" value="1"/>
</dbReference>
<dbReference type="PANTHER" id="PTHR47221">
    <property type="entry name" value="FIBRINOGEN ALPHA CHAIN"/>
    <property type="match status" value="1"/>
</dbReference>
<comment type="subcellular location">
    <subcellularLocation>
        <location evidence="1">Secreted</location>
    </subcellularLocation>
</comment>
<dbReference type="InterPro" id="IPR014716">
    <property type="entry name" value="Fibrinogen_a/b/g_C_1"/>
</dbReference>
<dbReference type="AlphaFoldDB" id="A0A4Y2GEN0"/>
<dbReference type="InterPro" id="IPR036056">
    <property type="entry name" value="Fibrinogen-like_C"/>
</dbReference>
<dbReference type="InterPro" id="IPR037579">
    <property type="entry name" value="FIB_ANG-like"/>
</dbReference>
<dbReference type="PANTHER" id="PTHR47221:SF6">
    <property type="entry name" value="FIBRINOGEN ALPHA CHAIN"/>
    <property type="match status" value="1"/>
</dbReference>
<dbReference type="GO" id="GO:0034116">
    <property type="term" value="P:positive regulation of heterotypic cell-cell adhesion"/>
    <property type="evidence" value="ECO:0007669"/>
    <property type="project" value="TreeGrafter"/>
</dbReference>
<comment type="caution">
    <text evidence="8">The sequence shown here is derived from an EMBL/GenBank/DDBJ whole genome shotgun (WGS) entry which is preliminary data.</text>
</comment>
<dbReference type="OrthoDB" id="6145874at2759"/>
<dbReference type="InterPro" id="IPR002181">
    <property type="entry name" value="Fibrinogen_a/b/g_C_dom"/>
</dbReference>
<keyword evidence="4" id="KW-0175">Coiled coil</keyword>
<keyword evidence="6" id="KW-0325">Glycoprotein</keyword>
<organism evidence="8 9">
    <name type="scientific">Araneus ventricosus</name>
    <name type="common">Orbweaver spider</name>
    <name type="synonym">Epeira ventricosa</name>
    <dbReference type="NCBI Taxonomy" id="182803"/>
    <lineage>
        <taxon>Eukaryota</taxon>
        <taxon>Metazoa</taxon>
        <taxon>Ecdysozoa</taxon>
        <taxon>Arthropoda</taxon>
        <taxon>Chelicerata</taxon>
        <taxon>Arachnida</taxon>
        <taxon>Araneae</taxon>
        <taxon>Araneomorphae</taxon>
        <taxon>Entelegynae</taxon>
        <taxon>Araneoidea</taxon>
        <taxon>Araneidae</taxon>
        <taxon>Araneus</taxon>
    </lineage>
</organism>
<evidence type="ECO:0000256" key="6">
    <source>
        <dbReference type="ARBA" id="ARBA00023180"/>
    </source>
</evidence>
<protein>
    <recommendedName>
        <fullName evidence="7">Fibrinogen C-terminal domain-containing protein</fullName>
    </recommendedName>
</protein>
<evidence type="ECO:0000313" key="9">
    <source>
        <dbReference type="Proteomes" id="UP000499080"/>
    </source>
</evidence>